<sequence length="68" mass="7465">MRKLLREAFTDNFELLPNNPTTILCLASRGTKEPTFSYSTGIATKSITTIPVGPNASSLKLLELVRIL</sequence>
<protein>
    <submittedName>
        <fullName evidence="1">31396_t:CDS:1</fullName>
    </submittedName>
</protein>
<dbReference type="EMBL" id="CAJVQB010006301">
    <property type="protein sequence ID" value="CAG8681459.1"/>
    <property type="molecule type" value="Genomic_DNA"/>
</dbReference>
<reference evidence="1 2" key="1">
    <citation type="submission" date="2021-06" db="EMBL/GenBank/DDBJ databases">
        <authorList>
            <person name="Kallberg Y."/>
            <person name="Tangrot J."/>
            <person name="Rosling A."/>
        </authorList>
    </citation>
    <scope>NUCLEOTIDE SEQUENCE [LARGE SCALE GENOMIC DNA]</scope>
    <source>
        <strain evidence="1 2">120-4 pot B 10/14</strain>
    </source>
</reference>
<name>A0ABN7UVB6_GIGMA</name>
<organism evidence="1 2">
    <name type="scientific">Gigaspora margarita</name>
    <dbReference type="NCBI Taxonomy" id="4874"/>
    <lineage>
        <taxon>Eukaryota</taxon>
        <taxon>Fungi</taxon>
        <taxon>Fungi incertae sedis</taxon>
        <taxon>Mucoromycota</taxon>
        <taxon>Glomeromycotina</taxon>
        <taxon>Glomeromycetes</taxon>
        <taxon>Diversisporales</taxon>
        <taxon>Gigasporaceae</taxon>
        <taxon>Gigaspora</taxon>
    </lineage>
</organism>
<keyword evidence="2" id="KW-1185">Reference proteome</keyword>
<evidence type="ECO:0000313" key="1">
    <source>
        <dbReference type="EMBL" id="CAG8681459.1"/>
    </source>
</evidence>
<evidence type="ECO:0000313" key="2">
    <source>
        <dbReference type="Proteomes" id="UP000789901"/>
    </source>
</evidence>
<gene>
    <name evidence="1" type="ORF">GMARGA_LOCUS10981</name>
</gene>
<proteinExistence type="predicted"/>
<comment type="caution">
    <text evidence="1">The sequence shown here is derived from an EMBL/GenBank/DDBJ whole genome shotgun (WGS) entry which is preliminary data.</text>
</comment>
<accession>A0ABN7UVB6</accession>
<dbReference type="Proteomes" id="UP000789901">
    <property type="component" value="Unassembled WGS sequence"/>
</dbReference>